<dbReference type="GO" id="GO:0016853">
    <property type="term" value="F:isomerase activity"/>
    <property type="evidence" value="ECO:0007669"/>
    <property type="project" value="UniProtKB-KW"/>
</dbReference>
<evidence type="ECO:0000313" key="3">
    <source>
        <dbReference type="EMBL" id="BBB91646.1"/>
    </source>
</evidence>
<dbReference type="KEGG" id="mana:MAMMFC1_02330"/>
<dbReference type="EMBL" id="AP018449">
    <property type="protein sequence ID" value="BBB91646.1"/>
    <property type="molecule type" value="Genomic_DNA"/>
</dbReference>
<dbReference type="InterPro" id="IPR001343">
    <property type="entry name" value="Hemolysn_Ca-bd"/>
</dbReference>
<evidence type="ECO:0000256" key="2">
    <source>
        <dbReference type="ARBA" id="ARBA00022525"/>
    </source>
</evidence>
<gene>
    <name evidence="3" type="primary">algE2</name>
    <name evidence="3" type="ORF">MAMMFC1_02330</name>
</gene>
<accession>A0A348AKP8</accession>
<reference evidence="3 4" key="1">
    <citation type="journal article" date="2018" name="Int. J. Syst. Evol. Microbiol.">
        <title>Methylomusa anaerophila gen. nov., sp. nov., an anaerobic methanol-utilizing bacterium isolated from a microbial fuel cell.</title>
        <authorList>
            <person name="Amano N."/>
            <person name="Yamamuro A."/>
            <person name="Miyahara M."/>
            <person name="Kouzuma A."/>
            <person name="Abe T."/>
            <person name="Watanabe K."/>
        </authorList>
    </citation>
    <scope>NUCLEOTIDE SEQUENCE [LARGE SCALE GENOMIC DNA]</scope>
    <source>
        <strain evidence="3 4">MMFC1</strain>
    </source>
</reference>
<protein>
    <submittedName>
        <fullName evidence="3">Poly(Beta-D-mannuronate) C5 epimerase 2</fullName>
        <ecNumber evidence="3">5.1.3.-</ecNumber>
    </submittedName>
</protein>
<dbReference type="SUPFAM" id="SSF51120">
    <property type="entry name" value="beta-Roll"/>
    <property type="match status" value="3"/>
</dbReference>
<dbReference type="Gene3D" id="2.150.10.10">
    <property type="entry name" value="Serralysin-like metalloprotease, C-terminal"/>
    <property type="match status" value="3"/>
</dbReference>
<dbReference type="PANTHER" id="PTHR38340:SF1">
    <property type="entry name" value="S-LAYER PROTEIN"/>
    <property type="match status" value="1"/>
</dbReference>
<keyword evidence="2" id="KW-0964">Secreted</keyword>
<evidence type="ECO:0000313" key="4">
    <source>
        <dbReference type="Proteomes" id="UP000276437"/>
    </source>
</evidence>
<dbReference type="AlphaFoldDB" id="A0A348AKP8"/>
<name>A0A348AKP8_9FIRM</name>
<dbReference type="InterPro" id="IPR011049">
    <property type="entry name" value="Serralysin-like_metalloprot_C"/>
</dbReference>
<dbReference type="EC" id="5.1.3.-" evidence="3"/>
<sequence length="616" mass="61798">MALSTTTLTVAEVITKAASTDSWVIYGNTGGENITGSAFADTLYGLAGADTLVGGNGDDLIVGGTGNDTLTGGADDDTFRYSYGDGNDSIADFGVATDVDILQFTNIALSNISFNALTAGAAQNITMTGGASIRITNDATANNGNMKVITSDKTFKLYLDNDGAPGVVGGSSLADFVLGGIGGGSTLIGGTAGADTLQGQAGSAGDVYVYRSDLAKVNALGANDTLSAAVLSSDGTTANNTAVEINLYDTKYTGVENVVGGGGRDTLRGSSLAETLDGGNGGDILWGGAGNDSLTGGAGNDTYWFGTGDGLDSIVAIGGGGADGATDADVYNFYDSTFSDLSFAYNGADLVVTVGPVTNYDALNIQAYNNAATNGAKIFQTSDLTFRLLASSAGPIPTGTTAVEYVRDFVGAGGVPLLDGGGGADTVVGGDAGNTFAYYADTARYIGGSSTLDVLTAATSADGVEINLYDTKYSGIEKVTGSTHADTLRGTSLADSLTGGGGADNLWGGAGNDTLTGTAGASDTYWFGTTDGNDTITAAGADASDYIFLYDVSDAHAQITSMGIEGADLVLHFTGGAALTIAGWTPGGSANRFRFEGNEFTWQITDPTAANAWARV</sequence>
<dbReference type="RefSeq" id="WP_126308637.1">
    <property type="nucleotide sequence ID" value="NZ_AP018449.1"/>
</dbReference>
<dbReference type="GO" id="GO:0005509">
    <property type="term" value="F:calcium ion binding"/>
    <property type="evidence" value="ECO:0007669"/>
    <property type="project" value="InterPro"/>
</dbReference>
<organism evidence="3 4">
    <name type="scientific">Methylomusa anaerophila</name>
    <dbReference type="NCBI Taxonomy" id="1930071"/>
    <lineage>
        <taxon>Bacteria</taxon>
        <taxon>Bacillati</taxon>
        <taxon>Bacillota</taxon>
        <taxon>Negativicutes</taxon>
        <taxon>Selenomonadales</taxon>
        <taxon>Sporomusaceae</taxon>
        <taxon>Methylomusa</taxon>
    </lineage>
</organism>
<dbReference type="PANTHER" id="PTHR38340">
    <property type="entry name" value="S-LAYER PROTEIN"/>
    <property type="match status" value="1"/>
</dbReference>
<dbReference type="PROSITE" id="PS00330">
    <property type="entry name" value="HEMOLYSIN_CALCIUM"/>
    <property type="match status" value="4"/>
</dbReference>
<dbReference type="InterPro" id="IPR018511">
    <property type="entry name" value="Hemolysin-typ_Ca-bd_CS"/>
</dbReference>
<dbReference type="InterPro" id="IPR050557">
    <property type="entry name" value="RTX_toxin/Mannuronan_C5-epim"/>
</dbReference>
<dbReference type="PRINTS" id="PR00313">
    <property type="entry name" value="CABNDNGRPT"/>
</dbReference>
<dbReference type="GO" id="GO:0005576">
    <property type="term" value="C:extracellular region"/>
    <property type="evidence" value="ECO:0007669"/>
    <property type="project" value="UniProtKB-SubCell"/>
</dbReference>
<evidence type="ECO:0000256" key="1">
    <source>
        <dbReference type="ARBA" id="ARBA00004613"/>
    </source>
</evidence>
<keyword evidence="4" id="KW-1185">Reference proteome</keyword>
<proteinExistence type="predicted"/>
<dbReference type="OrthoDB" id="1814568at2"/>
<comment type="subcellular location">
    <subcellularLocation>
        <location evidence="1">Secreted</location>
    </subcellularLocation>
</comment>
<dbReference type="Pfam" id="PF00353">
    <property type="entry name" value="HemolysinCabind"/>
    <property type="match status" value="5"/>
</dbReference>
<keyword evidence="3" id="KW-0413">Isomerase</keyword>
<dbReference type="Proteomes" id="UP000276437">
    <property type="component" value="Chromosome"/>
</dbReference>